<evidence type="ECO:0000256" key="6">
    <source>
        <dbReference type="ARBA" id="ARBA00022980"/>
    </source>
</evidence>
<dbReference type="AlphaFoldDB" id="A0AA42CLE4"/>
<dbReference type="GO" id="GO:1990904">
    <property type="term" value="C:ribonucleoprotein complex"/>
    <property type="evidence" value="ECO:0007669"/>
    <property type="project" value="UniProtKB-KW"/>
</dbReference>
<evidence type="ECO:0000256" key="1">
    <source>
        <dbReference type="ARBA" id="ARBA00003795"/>
    </source>
</evidence>
<dbReference type="InterPro" id="IPR002150">
    <property type="entry name" value="Ribosomal_bL31"/>
</dbReference>
<dbReference type="HAMAP" id="MF_00501">
    <property type="entry name" value="Ribosomal_bL31_1"/>
    <property type="match status" value="1"/>
</dbReference>
<dbReference type="Proteomes" id="UP001165667">
    <property type="component" value="Unassembled WGS sequence"/>
</dbReference>
<keyword evidence="7 9" id="KW-0687">Ribonucleoprotein</keyword>
<keyword evidence="4 9" id="KW-0699">rRNA-binding</keyword>
<keyword evidence="6 9" id="KW-0689">Ribosomal protein</keyword>
<dbReference type="Gene3D" id="4.10.830.30">
    <property type="entry name" value="Ribosomal protein L31"/>
    <property type="match status" value="1"/>
</dbReference>
<dbReference type="InterPro" id="IPR042105">
    <property type="entry name" value="Ribosomal_bL31_sf"/>
</dbReference>
<sequence length="76" mass="8444">MKAATHPNYHMIKVVMTNGTEFMTRSTLGKEGDTLNLDIDPNTHPAWTGGSQQLMDRGGRLSRFNSRFSGLSFGKK</sequence>
<comment type="similarity">
    <text evidence="2 9">Belongs to the bacterial ribosomal protein bL31 family. Type A subfamily.</text>
</comment>
<evidence type="ECO:0000256" key="8">
    <source>
        <dbReference type="ARBA" id="ARBA00035687"/>
    </source>
</evidence>
<keyword evidence="11" id="KW-1185">Reference proteome</keyword>
<dbReference type="GO" id="GO:0003735">
    <property type="term" value="F:structural constituent of ribosome"/>
    <property type="evidence" value="ECO:0007669"/>
    <property type="project" value="InterPro"/>
</dbReference>
<organism evidence="10 11">
    <name type="scientific">Lichenifustis flavocetrariae</name>
    <dbReference type="NCBI Taxonomy" id="2949735"/>
    <lineage>
        <taxon>Bacteria</taxon>
        <taxon>Pseudomonadati</taxon>
        <taxon>Pseudomonadota</taxon>
        <taxon>Alphaproteobacteria</taxon>
        <taxon>Hyphomicrobiales</taxon>
        <taxon>Lichenihabitantaceae</taxon>
        <taxon>Lichenifustis</taxon>
    </lineage>
</organism>
<dbReference type="SUPFAM" id="SSF143800">
    <property type="entry name" value="L28p-like"/>
    <property type="match status" value="1"/>
</dbReference>
<accession>A0AA42CLE4</accession>
<evidence type="ECO:0000256" key="4">
    <source>
        <dbReference type="ARBA" id="ARBA00022730"/>
    </source>
</evidence>
<evidence type="ECO:0000256" key="5">
    <source>
        <dbReference type="ARBA" id="ARBA00022884"/>
    </source>
</evidence>
<dbReference type="InterPro" id="IPR034704">
    <property type="entry name" value="Ribosomal_bL28/bL31-like_sf"/>
</dbReference>
<reference evidence="10" key="1">
    <citation type="submission" date="2022-05" db="EMBL/GenBank/DDBJ databases">
        <authorList>
            <person name="Pankratov T."/>
        </authorList>
    </citation>
    <scope>NUCLEOTIDE SEQUENCE</scope>
    <source>
        <strain evidence="10">BP6-180914</strain>
    </source>
</reference>
<name>A0AA42CLE4_9HYPH</name>
<proteinExistence type="inferred from homology"/>
<gene>
    <name evidence="9 10" type="primary">rpmE</name>
    <name evidence="10" type="ORF">M8523_20085</name>
</gene>
<comment type="function">
    <text evidence="1 9">Binds the 23S rRNA.</text>
</comment>
<dbReference type="GO" id="GO:0005840">
    <property type="term" value="C:ribosome"/>
    <property type="evidence" value="ECO:0007669"/>
    <property type="project" value="UniProtKB-KW"/>
</dbReference>
<dbReference type="GO" id="GO:0006412">
    <property type="term" value="P:translation"/>
    <property type="evidence" value="ECO:0007669"/>
    <property type="project" value="UniProtKB-UniRule"/>
</dbReference>
<evidence type="ECO:0000256" key="7">
    <source>
        <dbReference type="ARBA" id="ARBA00023274"/>
    </source>
</evidence>
<dbReference type="GO" id="GO:0019843">
    <property type="term" value="F:rRNA binding"/>
    <property type="evidence" value="ECO:0007669"/>
    <property type="project" value="UniProtKB-KW"/>
</dbReference>
<dbReference type="PROSITE" id="PS01143">
    <property type="entry name" value="RIBOSOMAL_L31"/>
    <property type="match status" value="1"/>
</dbReference>
<comment type="caution">
    <text evidence="9">Lacks conserved residue(s) required for the propagation of feature annotation.</text>
</comment>
<evidence type="ECO:0000256" key="9">
    <source>
        <dbReference type="HAMAP-Rule" id="MF_00501"/>
    </source>
</evidence>
<dbReference type="EMBL" id="JAMOIM010000014">
    <property type="protein sequence ID" value="MCW6510321.1"/>
    <property type="molecule type" value="Genomic_DNA"/>
</dbReference>
<keyword evidence="5 9" id="KW-0694">RNA-binding</keyword>
<evidence type="ECO:0000313" key="10">
    <source>
        <dbReference type="EMBL" id="MCW6510321.1"/>
    </source>
</evidence>
<dbReference type="RefSeq" id="WP_282586690.1">
    <property type="nucleotide sequence ID" value="NZ_JAMOIM010000014.1"/>
</dbReference>
<dbReference type="InterPro" id="IPR027491">
    <property type="entry name" value="Ribosomal_bL31_A"/>
</dbReference>
<evidence type="ECO:0000256" key="2">
    <source>
        <dbReference type="ARBA" id="ARBA00009296"/>
    </source>
</evidence>
<evidence type="ECO:0000313" key="11">
    <source>
        <dbReference type="Proteomes" id="UP001165667"/>
    </source>
</evidence>
<dbReference type="NCBIfam" id="NF001809">
    <property type="entry name" value="PRK00528.1"/>
    <property type="match status" value="1"/>
</dbReference>
<dbReference type="Pfam" id="PF01197">
    <property type="entry name" value="Ribosomal_L31"/>
    <property type="match status" value="1"/>
</dbReference>
<protein>
    <recommendedName>
        <fullName evidence="8 9">Large ribosomal subunit protein bL31</fullName>
    </recommendedName>
</protein>
<comment type="subunit">
    <text evidence="3 9">Part of the 50S ribosomal subunit.</text>
</comment>
<dbReference type="PRINTS" id="PR01249">
    <property type="entry name" value="RIBOSOMALL31"/>
</dbReference>
<dbReference type="NCBIfam" id="TIGR00105">
    <property type="entry name" value="L31"/>
    <property type="match status" value="1"/>
</dbReference>
<comment type="caution">
    <text evidence="10">The sequence shown here is derived from an EMBL/GenBank/DDBJ whole genome shotgun (WGS) entry which is preliminary data.</text>
</comment>
<evidence type="ECO:0000256" key="3">
    <source>
        <dbReference type="ARBA" id="ARBA00011838"/>
    </source>
</evidence>